<evidence type="ECO:0000313" key="4">
    <source>
        <dbReference type="Proteomes" id="UP000217199"/>
    </source>
</evidence>
<dbReference type="InterPro" id="IPR050275">
    <property type="entry name" value="PGM_Phosphatase"/>
</dbReference>
<evidence type="ECO:0000256" key="2">
    <source>
        <dbReference type="PIRSR" id="PIRSR613078-2"/>
    </source>
</evidence>
<keyword evidence="4" id="KW-1185">Reference proteome</keyword>
<dbReference type="SMART" id="SM00855">
    <property type="entry name" value="PGAM"/>
    <property type="match status" value="1"/>
</dbReference>
<protein>
    <submittedName>
        <fullName evidence="3">Phosphoglycerate mutase</fullName>
    </submittedName>
</protein>
<dbReference type="Gene3D" id="3.40.50.1240">
    <property type="entry name" value="Phosphoglycerate mutase-like"/>
    <property type="match status" value="1"/>
</dbReference>
<feature type="active site" description="Tele-phosphohistidine intermediate" evidence="1">
    <location>
        <position position="15"/>
    </location>
</feature>
<evidence type="ECO:0000313" key="3">
    <source>
        <dbReference type="EMBL" id="PAV22280.1"/>
    </source>
</evidence>
<dbReference type="SUPFAM" id="SSF53254">
    <property type="entry name" value="Phosphoglycerate mutase-like"/>
    <property type="match status" value="1"/>
</dbReference>
<dbReference type="EMBL" id="NBII01000002">
    <property type="protein sequence ID" value="PAV22280.1"/>
    <property type="molecule type" value="Genomic_DNA"/>
</dbReference>
<dbReference type="AlphaFoldDB" id="A0A286URR3"/>
<organism evidence="3 4">
    <name type="scientific">Pyrrhoderma noxium</name>
    <dbReference type="NCBI Taxonomy" id="2282107"/>
    <lineage>
        <taxon>Eukaryota</taxon>
        <taxon>Fungi</taxon>
        <taxon>Dikarya</taxon>
        <taxon>Basidiomycota</taxon>
        <taxon>Agaricomycotina</taxon>
        <taxon>Agaricomycetes</taxon>
        <taxon>Hymenochaetales</taxon>
        <taxon>Hymenochaetaceae</taxon>
        <taxon>Pyrrhoderma</taxon>
    </lineage>
</organism>
<dbReference type="GO" id="GO:0046390">
    <property type="term" value="P:ribose phosphate biosynthetic process"/>
    <property type="evidence" value="ECO:0007669"/>
    <property type="project" value="TreeGrafter"/>
</dbReference>
<proteinExistence type="predicted"/>
<dbReference type="PANTHER" id="PTHR48100:SF15">
    <property type="entry name" value="SEDOHEPTULOSE 1,7-BISPHOSPHATASE"/>
    <property type="match status" value="1"/>
</dbReference>
<accession>A0A286URR3</accession>
<sequence length="225" mass="26092">MDVKRPVPRIFLIRHGETEWSLNGRHTGRTEIPLTPNGENIVKRRAPNLVGEGKLLDPERICHVYVSPRLRARNTFELLFANLPNPPEHTFTEECREWDYGDYEGLTPAQIKEKDRYFSIWRMGCPGGESADEMTKRVDGIIDKIQEKHRLFFEEGIGHRDIVIIAHGHFSRVFISRWVQFPLHLGTHFHMEPAGIAILSYNHRNLKEPALNALNLYSDHEIHSS</sequence>
<gene>
    <name evidence="3" type="ORF">PNOK_0223700</name>
</gene>
<feature type="active site" description="Proton donor/acceptor" evidence="1">
    <location>
        <position position="97"/>
    </location>
</feature>
<feature type="binding site" evidence="2">
    <location>
        <begin position="97"/>
        <end position="100"/>
    </location>
    <ligand>
        <name>substrate</name>
    </ligand>
</feature>
<comment type="caution">
    <text evidence="3">The sequence shown here is derived from an EMBL/GenBank/DDBJ whole genome shotgun (WGS) entry which is preliminary data.</text>
</comment>
<dbReference type="InterPro" id="IPR013078">
    <property type="entry name" value="His_Pase_superF_clade-1"/>
</dbReference>
<dbReference type="OrthoDB" id="4818801at2759"/>
<feature type="binding site" evidence="2">
    <location>
        <begin position="27"/>
        <end position="28"/>
    </location>
    <ligand>
        <name>substrate</name>
    </ligand>
</feature>
<feature type="binding site" evidence="2">
    <location>
        <position position="71"/>
    </location>
    <ligand>
        <name>substrate</name>
    </ligand>
</feature>
<dbReference type="STRING" id="2282107.A0A286URR3"/>
<dbReference type="Proteomes" id="UP000217199">
    <property type="component" value="Unassembled WGS sequence"/>
</dbReference>
<dbReference type="InterPro" id="IPR029033">
    <property type="entry name" value="His_PPase_superfam"/>
</dbReference>
<dbReference type="GO" id="GO:0050278">
    <property type="term" value="F:sedoheptulose-bisphosphatase activity"/>
    <property type="evidence" value="ECO:0007669"/>
    <property type="project" value="TreeGrafter"/>
</dbReference>
<dbReference type="InParanoid" id="A0A286URR3"/>
<dbReference type="Pfam" id="PF00300">
    <property type="entry name" value="His_Phos_1"/>
    <property type="match status" value="1"/>
</dbReference>
<name>A0A286URR3_9AGAM</name>
<reference evidence="3 4" key="1">
    <citation type="journal article" date="2017" name="Mol. Ecol.">
        <title>Comparative and population genomic landscape of Phellinus noxius: A hypervariable fungus causing root rot in trees.</title>
        <authorList>
            <person name="Chung C.L."/>
            <person name="Lee T.J."/>
            <person name="Akiba M."/>
            <person name="Lee H.H."/>
            <person name="Kuo T.H."/>
            <person name="Liu D."/>
            <person name="Ke H.M."/>
            <person name="Yokoi T."/>
            <person name="Roa M.B."/>
            <person name="Lu M.J."/>
            <person name="Chang Y.Y."/>
            <person name="Ann P.J."/>
            <person name="Tsai J.N."/>
            <person name="Chen C.Y."/>
            <person name="Tzean S.S."/>
            <person name="Ota Y."/>
            <person name="Hattori T."/>
            <person name="Sahashi N."/>
            <person name="Liou R.F."/>
            <person name="Kikuchi T."/>
            <person name="Tsai I.J."/>
        </authorList>
    </citation>
    <scope>NUCLEOTIDE SEQUENCE [LARGE SCALE GENOMIC DNA]</scope>
    <source>
        <strain evidence="3 4">FFPRI411160</strain>
    </source>
</reference>
<dbReference type="CDD" id="cd07067">
    <property type="entry name" value="HP_PGM_like"/>
    <property type="match status" value="1"/>
</dbReference>
<dbReference type="PANTHER" id="PTHR48100">
    <property type="entry name" value="BROAD-SPECIFICITY PHOSPHATASE YOR283W-RELATED"/>
    <property type="match status" value="1"/>
</dbReference>
<evidence type="ECO:0000256" key="1">
    <source>
        <dbReference type="PIRSR" id="PIRSR613078-1"/>
    </source>
</evidence>